<dbReference type="OrthoDB" id="5508528at2"/>
<accession>A0A085WL80</accession>
<organism evidence="2 3">
    <name type="scientific">Hyalangium minutum</name>
    <dbReference type="NCBI Taxonomy" id="394096"/>
    <lineage>
        <taxon>Bacteria</taxon>
        <taxon>Pseudomonadati</taxon>
        <taxon>Myxococcota</taxon>
        <taxon>Myxococcia</taxon>
        <taxon>Myxococcales</taxon>
        <taxon>Cystobacterineae</taxon>
        <taxon>Archangiaceae</taxon>
        <taxon>Hyalangium</taxon>
    </lineage>
</organism>
<feature type="transmembrane region" description="Helical" evidence="1">
    <location>
        <begin position="12"/>
        <end position="33"/>
    </location>
</feature>
<gene>
    <name evidence="2" type="ORF">DB31_7680</name>
</gene>
<dbReference type="RefSeq" id="WP_044189223.1">
    <property type="nucleotide sequence ID" value="NZ_JMCB01000006.1"/>
</dbReference>
<evidence type="ECO:0000256" key="1">
    <source>
        <dbReference type="SAM" id="Phobius"/>
    </source>
</evidence>
<proteinExistence type="predicted"/>
<evidence type="ECO:0000313" key="3">
    <source>
        <dbReference type="Proteomes" id="UP000028725"/>
    </source>
</evidence>
<keyword evidence="1" id="KW-0472">Membrane</keyword>
<dbReference type="AlphaFoldDB" id="A0A085WL80"/>
<dbReference type="SUPFAM" id="SSF54523">
    <property type="entry name" value="Pili subunits"/>
    <property type="match status" value="1"/>
</dbReference>
<comment type="caution">
    <text evidence="2">The sequence shown here is derived from an EMBL/GenBank/DDBJ whole genome shotgun (WGS) entry which is preliminary data.</text>
</comment>
<keyword evidence="3" id="KW-1185">Reference proteome</keyword>
<dbReference type="NCBIfam" id="TIGR02532">
    <property type="entry name" value="IV_pilin_GFxxxE"/>
    <property type="match status" value="1"/>
</dbReference>
<dbReference type="Gene3D" id="3.30.700.10">
    <property type="entry name" value="Glycoprotein, Type 4 Pilin"/>
    <property type="match status" value="1"/>
</dbReference>
<dbReference type="Proteomes" id="UP000028725">
    <property type="component" value="Unassembled WGS sequence"/>
</dbReference>
<dbReference type="InterPro" id="IPR028188">
    <property type="entry name" value="Pilin_PilA"/>
</dbReference>
<keyword evidence="1" id="KW-0812">Transmembrane</keyword>
<dbReference type="InterPro" id="IPR045584">
    <property type="entry name" value="Pilin-like"/>
</dbReference>
<protein>
    <submittedName>
        <fullName evidence="2">Pilin</fullName>
    </submittedName>
</protein>
<dbReference type="Pfam" id="PF14245">
    <property type="entry name" value="Pilin_PilA"/>
    <property type="match status" value="1"/>
</dbReference>
<sequence length="220" mass="24321">MKSNRSRGFTYIECLVALAMAGVLMVIALPRFLRAQTHARQSEAITHLKSLHTAMMTQQNKPSNIHVYNFDPPRGNRYSYHLDHGCHTTENRSNQDAVKHSGDVCVGVDNFAYMMFPRTFTPVRVVNPVWSQRDAGNGMGASAGIFGTCGYPDSWDYLAYAAGDTDFEGTEDYEHLWDSADTWLISSADGQLHRVCPATTSPVSAPAGEPFMVYDDAACN</sequence>
<reference evidence="2 3" key="1">
    <citation type="submission" date="2014-04" db="EMBL/GenBank/DDBJ databases">
        <title>Genome assembly of Hyalangium minutum DSM 14724.</title>
        <authorList>
            <person name="Sharma G."/>
            <person name="Subramanian S."/>
        </authorList>
    </citation>
    <scope>NUCLEOTIDE SEQUENCE [LARGE SCALE GENOMIC DNA]</scope>
    <source>
        <strain evidence="2 3">DSM 14724</strain>
    </source>
</reference>
<dbReference type="STRING" id="394096.DB31_7680"/>
<dbReference type="Pfam" id="PF07963">
    <property type="entry name" value="N_methyl"/>
    <property type="match status" value="1"/>
</dbReference>
<name>A0A085WL80_9BACT</name>
<dbReference type="EMBL" id="JMCB01000006">
    <property type="protein sequence ID" value="KFE68443.1"/>
    <property type="molecule type" value="Genomic_DNA"/>
</dbReference>
<dbReference type="InterPro" id="IPR012902">
    <property type="entry name" value="N_methyl_site"/>
</dbReference>
<keyword evidence="1" id="KW-1133">Transmembrane helix</keyword>
<evidence type="ECO:0000313" key="2">
    <source>
        <dbReference type="EMBL" id="KFE68443.1"/>
    </source>
</evidence>